<accession>A0A401U8R8</accession>
<dbReference type="EMBL" id="BHXQ01000002">
    <property type="protein sequence ID" value="GCC51267.1"/>
    <property type="molecule type" value="Genomic_DNA"/>
</dbReference>
<keyword evidence="4" id="KW-1185">Reference proteome</keyword>
<feature type="region of interest" description="Disordered" evidence="1">
    <location>
        <begin position="24"/>
        <end position="92"/>
    </location>
</feature>
<feature type="signal peptide" evidence="2">
    <location>
        <begin position="1"/>
        <end position="21"/>
    </location>
</feature>
<organism evidence="3 4">
    <name type="scientific">Chryseotalea sanaruensis</name>
    <dbReference type="NCBI Taxonomy" id="2482724"/>
    <lineage>
        <taxon>Bacteria</taxon>
        <taxon>Pseudomonadati</taxon>
        <taxon>Bacteroidota</taxon>
        <taxon>Cytophagia</taxon>
        <taxon>Cytophagales</taxon>
        <taxon>Chryseotaleaceae</taxon>
        <taxon>Chryseotalea</taxon>
    </lineage>
</organism>
<evidence type="ECO:0000256" key="2">
    <source>
        <dbReference type="SAM" id="SignalP"/>
    </source>
</evidence>
<keyword evidence="2" id="KW-0732">Signal</keyword>
<sequence>MIMRLIYAVLFFLLLNQYAFAQRTPKVTKSQTKQLTPEQRLVLESNRKSKGGKKKLSMKRRVRIDKKQDRKARKIRHSGHNSEKRIQRNQTI</sequence>
<comment type="caution">
    <text evidence="3">The sequence shown here is derived from an EMBL/GenBank/DDBJ whole genome shotgun (WGS) entry which is preliminary data.</text>
</comment>
<dbReference type="Proteomes" id="UP000288227">
    <property type="component" value="Unassembled WGS sequence"/>
</dbReference>
<feature type="chain" id="PRO_5019203380" evidence="2">
    <location>
        <begin position="22"/>
        <end position="92"/>
    </location>
</feature>
<evidence type="ECO:0000313" key="3">
    <source>
        <dbReference type="EMBL" id="GCC51267.1"/>
    </source>
</evidence>
<proteinExistence type="predicted"/>
<protein>
    <submittedName>
        <fullName evidence="3">Uncharacterized protein</fullName>
    </submittedName>
</protein>
<feature type="compositionally biased region" description="Basic residues" evidence="1">
    <location>
        <begin position="48"/>
        <end position="79"/>
    </location>
</feature>
<feature type="compositionally biased region" description="Polar residues" evidence="1">
    <location>
        <begin position="25"/>
        <end position="37"/>
    </location>
</feature>
<evidence type="ECO:0000313" key="4">
    <source>
        <dbReference type="Proteomes" id="UP000288227"/>
    </source>
</evidence>
<name>A0A401U8R8_9BACT</name>
<gene>
    <name evidence="3" type="ORF">SanaruYs_14880</name>
</gene>
<reference evidence="3 4" key="1">
    <citation type="submission" date="2018-11" db="EMBL/GenBank/DDBJ databases">
        <title>Chryseotalea sanarue gen. nov., sp., nov., a member of the family Cytophagaceae, isolated from a brackish lake in Hamamatsu Japan.</title>
        <authorList>
            <person name="Maejima Y."/>
            <person name="Iino T."/>
            <person name="Muraguchi Y."/>
            <person name="Fukuda K."/>
            <person name="Ohkuma M."/>
            <person name="Moriuchi R."/>
            <person name="Dohra H."/>
            <person name="Kimbara K."/>
            <person name="Shintani M."/>
        </authorList>
    </citation>
    <scope>NUCLEOTIDE SEQUENCE [LARGE SCALE GENOMIC DNA]</scope>
    <source>
        <strain evidence="3 4">Ys</strain>
    </source>
</reference>
<dbReference type="AlphaFoldDB" id="A0A401U8R8"/>
<evidence type="ECO:0000256" key="1">
    <source>
        <dbReference type="SAM" id="MobiDB-lite"/>
    </source>
</evidence>